<reference evidence="2 3" key="1">
    <citation type="submission" date="2024-02" db="EMBL/GenBank/DDBJ databases">
        <title>De novo assembly and annotation of 12 fungi associated with fruit tree decline syndrome in Ontario, Canada.</title>
        <authorList>
            <person name="Sulman M."/>
            <person name="Ellouze W."/>
            <person name="Ilyukhin E."/>
        </authorList>
    </citation>
    <scope>NUCLEOTIDE SEQUENCE [LARGE SCALE GENOMIC DNA]</scope>
    <source>
        <strain evidence="2 3">FDS-637</strain>
    </source>
</reference>
<dbReference type="Proteomes" id="UP001430584">
    <property type="component" value="Unassembled WGS sequence"/>
</dbReference>
<sequence>MRARYTKWDVSQQEQQQQQQTPWPIGTCQAILLFLIFGSMLETRQHQDGDAAAAAAAGPPPRPSQYTATDRAILVALVKSARKRGMFNYAKIVAQCSSTTTTTTTTTAIPAAASSSALLCAWTAIEEAKRFAAALDQVWRLHERSEDDDDDDDDDDAEGAGLLDDEDEEGGDLQQMPAPDADFLWDASDEGDLLRRIGEERRRGARTGESEMQVLGTSWDDILREYVGPAGQVRTVGR</sequence>
<comment type="caution">
    <text evidence="2">The sequence shown here is derived from an EMBL/GenBank/DDBJ whole genome shotgun (WGS) entry which is preliminary data.</text>
</comment>
<gene>
    <name evidence="2" type="ORF">SLS55_005913</name>
</gene>
<keyword evidence="3" id="KW-1185">Reference proteome</keyword>
<feature type="compositionally biased region" description="Acidic residues" evidence="1">
    <location>
        <begin position="146"/>
        <end position="171"/>
    </location>
</feature>
<dbReference type="RefSeq" id="XP_066633196.1">
    <property type="nucleotide sequence ID" value="XM_066777354.1"/>
</dbReference>
<dbReference type="GeneID" id="92009998"/>
<accession>A0ABR3CHR2</accession>
<evidence type="ECO:0000313" key="2">
    <source>
        <dbReference type="EMBL" id="KAL0260167.1"/>
    </source>
</evidence>
<protein>
    <submittedName>
        <fullName evidence="2">Uncharacterized protein</fullName>
    </submittedName>
</protein>
<feature type="region of interest" description="Disordered" evidence="1">
    <location>
        <begin position="143"/>
        <end position="185"/>
    </location>
</feature>
<name>A0ABR3CHR2_9PEZI</name>
<organism evidence="2 3">
    <name type="scientific">Diplodia seriata</name>
    <dbReference type="NCBI Taxonomy" id="420778"/>
    <lineage>
        <taxon>Eukaryota</taxon>
        <taxon>Fungi</taxon>
        <taxon>Dikarya</taxon>
        <taxon>Ascomycota</taxon>
        <taxon>Pezizomycotina</taxon>
        <taxon>Dothideomycetes</taxon>
        <taxon>Dothideomycetes incertae sedis</taxon>
        <taxon>Botryosphaeriales</taxon>
        <taxon>Botryosphaeriaceae</taxon>
        <taxon>Diplodia</taxon>
    </lineage>
</organism>
<feature type="region of interest" description="Disordered" evidence="1">
    <location>
        <begin position="1"/>
        <end position="21"/>
    </location>
</feature>
<dbReference type="EMBL" id="JAJVCZ030000005">
    <property type="protein sequence ID" value="KAL0260167.1"/>
    <property type="molecule type" value="Genomic_DNA"/>
</dbReference>
<proteinExistence type="predicted"/>
<evidence type="ECO:0000256" key="1">
    <source>
        <dbReference type="SAM" id="MobiDB-lite"/>
    </source>
</evidence>
<evidence type="ECO:0000313" key="3">
    <source>
        <dbReference type="Proteomes" id="UP001430584"/>
    </source>
</evidence>